<dbReference type="Proteomes" id="UP000186922">
    <property type="component" value="Unassembled WGS sequence"/>
</dbReference>
<dbReference type="InterPro" id="IPR006735">
    <property type="entry name" value="Rtf2"/>
</dbReference>
<feature type="region of interest" description="Disordered" evidence="4">
    <location>
        <begin position="189"/>
        <end position="231"/>
    </location>
</feature>
<dbReference type="InterPro" id="IPR027799">
    <property type="entry name" value="Rtf2_RING-finger"/>
</dbReference>
<accession>A0A1D1VMQ3</accession>
<gene>
    <name evidence="5" type="primary">RvY_10730-1</name>
    <name evidence="5" type="synonym">RvY_10730.1</name>
    <name evidence="5" type="ORF">RvY_10730</name>
</gene>
<keyword evidence="6" id="KW-1185">Reference proteome</keyword>
<organism evidence="5 6">
    <name type="scientific">Ramazzottius varieornatus</name>
    <name type="common">Water bear</name>
    <name type="synonym">Tardigrade</name>
    <dbReference type="NCBI Taxonomy" id="947166"/>
    <lineage>
        <taxon>Eukaryota</taxon>
        <taxon>Metazoa</taxon>
        <taxon>Ecdysozoa</taxon>
        <taxon>Tardigrada</taxon>
        <taxon>Eutardigrada</taxon>
        <taxon>Parachela</taxon>
        <taxon>Hypsibioidea</taxon>
        <taxon>Ramazzottiidae</taxon>
        <taxon>Ramazzottius</taxon>
    </lineage>
</organism>
<dbReference type="EMBL" id="BDGG01000005">
    <property type="protein sequence ID" value="GAU99778.1"/>
    <property type="molecule type" value="Genomic_DNA"/>
</dbReference>
<dbReference type="GO" id="GO:0006274">
    <property type="term" value="P:DNA replication termination"/>
    <property type="evidence" value="ECO:0007669"/>
    <property type="project" value="TreeGrafter"/>
</dbReference>
<reference evidence="5 6" key="1">
    <citation type="journal article" date="2016" name="Nat. Commun.">
        <title>Extremotolerant tardigrade genome and improved radiotolerance of human cultured cells by tardigrade-unique protein.</title>
        <authorList>
            <person name="Hashimoto T."/>
            <person name="Horikawa D.D."/>
            <person name="Saito Y."/>
            <person name="Kuwahara H."/>
            <person name="Kozuka-Hata H."/>
            <person name="Shin-I T."/>
            <person name="Minakuchi Y."/>
            <person name="Ohishi K."/>
            <person name="Motoyama A."/>
            <person name="Aizu T."/>
            <person name="Enomoto A."/>
            <person name="Kondo K."/>
            <person name="Tanaka S."/>
            <person name="Hara Y."/>
            <person name="Koshikawa S."/>
            <person name="Sagara H."/>
            <person name="Miura T."/>
            <person name="Yokobori S."/>
            <person name="Miyagawa K."/>
            <person name="Suzuki Y."/>
            <person name="Kubo T."/>
            <person name="Oyama M."/>
            <person name="Kohara Y."/>
            <person name="Fujiyama A."/>
            <person name="Arakawa K."/>
            <person name="Katayama T."/>
            <person name="Toyoda A."/>
            <person name="Kunieda T."/>
        </authorList>
    </citation>
    <scope>NUCLEOTIDE SEQUENCE [LARGE SCALE GENOMIC DNA]</scope>
    <source>
        <strain evidence="5 6">YOKOZUNA-1</strain>
    </source>
</reference>
<dbReference type="STRING" id="947166.A0A1D1VMQ3"/>
<evidence type="ECO:0000256" key="4">
    <source>
        <dbReference type="SAM" id="MobiDB-lite"/>
    </source>
</evidence>
<evidence type="ECO:0000313" key="6">
    <source>
        <dbReference type="Proteomes" id="UP000186922"/>
    </source>
</evidence>
<name>A0A1D1VMQ3_RAMVA</name>
<dbReference type="AlphaFoldDB" id="A0A1D1VMQ3"/>
<evidence type="ECO:0000256" key="3">
    <source>
        <dbReference type="ARBA" id="ARBA00030367"/>
    </source>
</evidence>
<sequence length="286" mass="32260">MGNDGGTIPRRIELVREKKRVQKVDKDAEVAAKWKYCQISQEPLRPPVMADDLGRLYNKDSVLQHLIEKKSSAGVAEHIKSMKDVKELTLTERRQDKKIPSDEGGFQKEAQWICPVTGLEMSGRQLFSFVRNCGCVISDRALKALKSETCPNCNEPYSADHIIPLNPGPEDLERLKARMELLKNQQRAEKEAAKAKKRALETSEENSTSGSTSKRPTAATIKLEKSEASTSKIRQTLHKDKEVEELVKKSIAEDPTASTTFKNLFTTCETAKSRKTSNWVTYNPYY</sequence>
<dbReference type="CDD" id="cd16653">
    <property type="entry name" value="RING-like_Rtf2"/>
    <property type="match status" value="1"/>
</dbReference>
<dbReference type="GO" id="GO:0005634">
    <property type="term" value="C:nucleus"/>
    <property type="evidence" value="ECO:0007669"/>
    <property type="project" value="TreeGrafter"/>
</dbReference>
<comment type="caution">
    <text evidence="5">The sequence shown here is derived from an EMBL/GenBank/DDBJ whole genome shotgun (WGS) entry which is preliminary data.</text>
</comment>
<comment type="similarity">
    <text evidence="1">Belongs to the rtf2 family.</text>
</comment>
<evidence type="ECO:0000256" key="2">
    <source>
        <dbReference type="ARBA" id="ARBA00015157"/>
    </source>
</evidence>
<feature type="compositionally biased region" description="Basic and acidic residues" evidence="4">
    <location>
        <begin position="189"/>
        <end position="201"/>
    </location>
</feature>
<evidence type="ECO:0000256" key="1">
    <source>
        <dbReference type="ARBA" id="ARBA00009885"/>
    </source>
</evidence>
<dbReference type="Pfam" id="PF04641">
    <property type="entry name" value="Rtf2"/>
    <property type="match status" value="1"/>
</dbReference>
<dbReference type="PANTHER" id="PTHR12775:SF0">
    <property type="entry name" value="REPLICATION TERMINATION FACTOR 2"/>
    <property type="match status" value="1"/>
</dbReference>
<dbReference type="OrthoDB" id="247013at2759"/>
<proteinExistence type="inferred from homology"/>
<protein>
    <recommendedName>
        <fullName evidence="2">Replication termination factor 2</fullName>
    </recommendedName>
    <alternativeName>
        <fullName evidence="3">Replication termination factor 2 domain-containing protein 1</fullName>
    </alternativeName>
</protein>
<dbReference type="PANTHER" id="PTHR12775">
    <property type="entry name" value="PROTEIN C20ORF43 HOMOLOG"/>
    <property type="match status" value="1"/>
</dbReference>
<evidence type="ECO:0000313" key="5">
    <source>
        <dbReference type="EMBL" id="GAU99778.1"/>
    </source>
</evidence>